<feature type="transmembrane region" description="Helical" evidence="1">
    <location>
        <begin position="195"/>
        <end position="213"/>
    </location>
</feature>
<evidence type="ECO:0008006" key="5">
    <source>
        <dbReference type="Google" id="ProtNLM"/>
    </source>
</evidence>
<dbReference type="GeneID" id="27901329"/>
<name>M3C507_SPHMS</name>
<keyword evidence="1" id="KW-0472">Membrane</keyword>
<dbReference type="Pfam" id="PF10333">
    <property type="entry name" value="Pga1"/>
    <property type="match status" value="1"/>
</dbReference>
<proteinExistence type="predicted"/>
<dbReference type="PANTHER" id="PTHR28022">
    <property type="entry name" value="GPI MANNOSYLTRANSFERASE 2 SUBUNIT PGA1"/>
    <property type="match status" value="1"/>
</dbReference>
<keyword evidence="1" id="KW-0812">Transmembrane</keyword>
<reference evidence="3 4" key="1">
    <citation type="journal article" date="2012" name="PLoS Pathog.">
        <title>Diverse lifestyles and strategies of plant pathogenesis encoded in the genomes of eighteen Dothideomycetes fungi.</title>
        <authorList>
            <person name="Ohm R.A."/>
            <person name="Feau N."/>
            <person name="Henrissat B."/>
            <person name="Schoch C.L."/>
            <person name="Horwitz B.A."/>
            <person name="Barry K.W."/>
            <person name="Condon B.J."/>
            <person name="Copeland A.C."/>
            <person name="Dhillon B."/>
            <person name="Glaser F."/>
            <person name="Hesse C.N."/>
            <person name="Kosti I."/>
            <person name="LaButti K."/>
            <person name="Lindquist E.A."/>
            <person name="Lucas S."/>
            <person name="Salamov A.A."/>
            <person name="Bradshaw R.E."/>
            <person name="Ciuffetti L."/>
            <person name="Hamelin R.C."/>
            <person name="Kema G.H.J."/>
            <person name="Lawrence C."/>
            <person name="Scott J.A."/>
            <person name="Spatafora J.W."/>
            <person name="Turgeon B.G."/>
            <person name="de Wit P.J.G.M."/>
            <person name="Zhong S."/>
            <person name="Goodwin S.B."/>
            <person name="Grigoriev I.V."/>
        </authorList>
    </citation>
    <scope>NUCLEOTIDE SEQUENCE [LARGE SCALE GENOMIC DNA]</scope>
    <source>
        <strain evidence="3 4">SO2202</strain>
    </source>
</reference>
<dbReference type="PANTHER" id="PTHR28022:SF1">
    <property type="entry name" value="GPI MANNOSYLTRANSFERASE 2 SUBUNIT PGA1"/>
    <property type="match status" value="1"/>
</dbReference>
<dbReference type="EMBL" id="KB456261">
    <property type="protein sequence ID" value="EMF15366.1"/>
    <property type="molecule type" value="Genomic_DNA"/>
</dbReference>
<dbReference type="InterPro" id="IPR019433">
    <property type="entry name" value="GPI_ManTrfase_II_coact_Pga1"/>
</dbReference>
<sequence>MMLPACLTALLALQVTTALANTEKLIFLAPAVITLPDTGPTLQALHLDTVSPKSPTLRKALAVAFPTQDRPRGLESWYLLEGLSAASRYEIRICWPAVQPTEFWLETYNVSHVFDTPALIQGLAAFAEQQVQPSADRELRRSQPLESLLFLKVQAAADYFTTNKTLMLRPQPVDIDIILDPYLANIFPASLLPTAIYIVGLAILSFYVSGWIWRTLQSQTLIKQRTD</sequence>
<keyword evidence="2" id="KW-0732">Signal</keyword>
<dbReference type="RefSeq" id="XP_016763487.1">
    <property type="nucleotide sequence ID" value="XM_016904192.1"/>
</dbReference>
<dbReference type="Proteomes" id="UP000016931">
    <property type="component" value="Unassembled WGS sequence"/>
</dbReference>
<keyword evidence="4" id="KW-1185">Reference proteome</keyword>
<gene>
    <name evidence="3" type="ORF">SEPMUDRAFT_147274</name>
</gene>
<dbReference type="HOGENOM" id="CLU_062870_0_0_1"/>
<dbReference type="eggNOG" id="ENOG502S55X">
    <property type="taxonomic scope" value="Eukaryota"/>
</dbReference>
<feature type="signal peptide" evidence="2">
    <location>
        <begin position="1"/>
        <end position="20"/>
    </location>
</feature>
<dbReference type="AlphaFoldDB" id="M3C507"/>
<dbReference type="GO" id="GO:0000030">
    <property type="term" value="F:mannosyltransferase activity"/>
    <property type="evidence" value="ECO:0007669"/>
    <property type="project" value="TreeGrafter"/>
</dbReference>
<protein>
    <recommendedName>
        <fullName evidence="5">GPI transamidase component PIG-T</fullName>
    </recommendedName>
</protein>
<dbReference type="GO" id="GO:0006506">
    <property type="term" value="P:GPI anchor biosynthetic process"/>
    <property type="evidence" value="ECO:0007669"/>
    <property type="project" value="TreeGrafter"/>
</dbReference>
<evidence type="ECO:0000256" key="1">
    <source>
        <dbReference type="SAM" id="Phobius"/>
    </source>
</evidence>
<feature type="chain" id="PRO_5004031624" description="GPI transamidase component PIG-T" evidence="2">
    <location>
        <begin position="21"/>
        <end position="227"/>
    </location>
</feature>
<dbReference type="GO" id="GO:0031501">
    <property type="term" value="C:mannosyltransferase complex"/>
    <property type="evidence" value="ECO:0007669"/>
    <property type="project" value="TreeGrafter"/>
</dbReference>
<dbReference type="OMA" id="EVRVCWL"/>
<evidence type="ECO:0000256" key="2">
    <source>
        <dbReference type="SAM" id="SignalP"/>
    </source>
</evidence>
<evidence type="ECO:0000313" key="4">
    <source>
        <dbReference type="Proteomes" id="UP000016931"/>
    </source>
</evidence>
<organism evidence="3 4">
    <name type="scientific">Sphaerulina musiva (strain SO2202)</name>
    <name type="common">Poplar stem canker fungus</name>
    <name type="synonym">Septoria musiva</name>
    <dbReference type="NCBI Taxonomy" id="692275"/>
    <lineage>
        <taxon>Eukaryota</taxon>
        <taxon>Fungi</taxon>
        <taxon>Dikarya</taxon>
        <taxon>Ascomycota</taxon>
        <taxon>Pezizomycotina</taxon>
        <taxon>Dothideomycetes</taxon>
        <taxon>Dothideomycetidae</taxon>
        <taxon>Mycosphaerellales</taxon>
        <taxon>Mycosphaerellaceae</taxon>
        <taxon>Sphaerulina</taxon>
    </lineage>
</organism>
<accession>M3C507</accession>
<keyword evidence="1" id="KW-1133">Transmembrane helix</keyword>
<evidence type="ECO:0000313" key="3">
    <source>
        <dbReference type="EMBL" id="EMF15366.1"/>
    </source>
</evidence>
<dbReference type="GO" id="GO:0005789">
    <property type="term" value="C:endoplasmic reticulum membrane"/>
    <property type="evidence" value="ECO:0007669"/>
    <property type="project" value="TreeGrafter"/>
</dbReference>
<dbReference type="OrthoDB" id="3360032at2759"/>